<comment type="caution">
    <text evidence="2">The sequence shown here is derived from an EMBL/GenBank/DDBJ whole genome shotgun (WGS) entry which is preliminary data.</text>
</comment>
<keyword evidence="1" id="KW-0472">Membrane</keyword>
<organism evidence="2 3">
    <name type="scientific">Microtetraspora malaysiensis</name>
    <dbReference type="NCBI Taxonomy" id="161358"/>
    <lineage>
        <taxon>Bacteria</taxon>
        <taxon>Bacillati</taxon>
        <taxon>Actinomycetota</taxon>
        <taxon>Actinomycetes</taxon>
        <taxon>Streptosporangiales</taxon>
        <taxon>Streptosporangiaceae</taxon>
        <taxon>Microtetraspora</taxon>
    </lineage>
</organism>
<accession>A0ABW6SQU4</accession>
<sequence length="230" mass="23325">MLTPLRLIRRSLGTLVGLGAVSCCLTLLYLGSSTVMSIGGACASGGAYEIATPCPEGIGWIIPGSIFGGIAGLGLYIASSLPVGPRLTPLAWPAVFLSLGYAFLDSALHAGDGVDGGFMVCAVLFILMGGVPLLFLRNRDVFLGVFWGPAPSGPAGGPLPIPRRVVAAPAHVPAPARTPAPAGGALHTPATEGGLVGELERLAALHQAGRIDDAEYARAKNLLLLNGPDS</sequence>
<keyword evidence="1" id="KW-1133">Transmembrane helix</keyword>
<dbReference type="EMBL" id="JBIASD010000006">
    <property type="protein sequence ID" value="MFF3666208.1"/>
    <property type="molecule type" value="Genomic_DNA"/>
</dbReference>
<feature type="transmembrane region" description="Helical" evidence="1">
    <location>
        <begin position="116"/>
        <end position="136"/>
    </location>
</feature>
<dbReference type="RefSeq" id="WP_387410590.1">
    <property type="nucleotide sequence ID" value="NZ_JBIASD010000006.1"/>
</dbReference>
<protein>
    <submittedName>
        <fullName evidence="2">SHOCT domain-containing protein</fullName>
    </submittedName>
</protein>
<keyword evidence="1" id="KW-0812">Transmembrane</keyword>
<reference evidence="2 3" key="1">
    <citation type="submission" date="2024-10" db="EMBL/GenBank/DDBJ databases">
        <title>The Natural Products Discovery Center: Release of the First 8490 Sequenced Strains for Exploring Actinobacteria Biosynthetic Diversity.</title>
        <authorList>
            <person name="Kalkreuter E."/>
            <person name="Kautsar S.A."/>
            <person name="Yang D."/>
            <person name="Bader C.D."/>
            <person name="Teijaro C.N."/>
            <person name="Fluegel L."/>
            <person name="Davis C.M."/>
            <person name="Simpson J.R."/>
            <person name="Lauterbach L."/>
            <person name="Steele A.D."/>
            <person name="Gui C."/>
            <person name="Meng S."/>
            <person name="Li G."/>
            <person name="Viehrig K."/>
            <person name="Ye F."/>
            <person name="Su P."/>
            <person name="Kiefer A.F."/>
            <person name="Nichols A."/>
            <person name="Cepeda A.J."/>
            <person name="Yan W."/>
            <person name="Fan B."/>
            <person name="Jiang Y."/>
            <person name="Adhikari A."/>
            <person name="Zheng C.-J."/>
            <person name="Schuster L."/>
            <person name="Cowan T.M."/>
            <person name="Smanski M.J."/>
            <person name="Chevrette M.G."/>
            <person name="De Carvalho L.P.S."/>
            <person name="Shen B."/>
        </authorList>
    </citation>
    <scope>NUCLEOTIDE SEQUENCE [LARGE SCALE GENOMIC DNA]</scope>
    <source>
        <strain evidence="2 3">NPDC002173</strain>
    </source>
</reference>
<feature type="transmembrane region" description="Helical" evidence="1">
    <location>
        <begin position="12"/>
        <end position="30"/>
    </location>
</feature>
<evidence type="ECO:0000313" key="3">
    <source>
        <dbReference type="Proteomes" id="UP001602013"/>
    </source>
</evidence>
<evidence type="ECO:0000256" key="1">
    <source>
        <dbReference type="SAM" id="Phobius"/>
    </source>
</evidence>
<proteinExistence type="predicted"/>
<feature type="transmembrane region" description="Helical" evidence="1">
    <location>
        <begin position="90"/>
        <end position="110"/>
    </location>
</feature>
<dbReference type="PROSITE" id="PS51257">
    <property type="entry name" value="PROKAR_LIPOPROTEIN"/>
    <property type="match status" value="1"/>
</dbReference>
<dbReference type="Proteomes" id="UP001602013">
    <property type="component" value="Unassembled WGS sequence"/>
</dbReference>
<keyword evidence="3" id="KW-1185">Reference proteome</keyword>
<name>A0ABW6SQU4_9ACTN</name>
<evidence type="ECO:0000313" key="2">
    <source>
        <dbReference type="EMBL" id="MFF3666208.1"/>
    </source>
</evidence>
<gene>
    <name evidence="2" type="ORF">ACFYXI_11495</name>
</gene>
<feature type="transmembrane region" description="Helical" evidence="1">
    <location>
        <begin position="58"/>
        <end position="78"/>
    </location>
</feature>